<evidence type="ECO:0000313" key="2">
    <source>
        <dbReference type="EMBL" id="TPP12152.1"/>
    </source>
</evidence>
<dbReference type="SUPFAM" id="SSF55729">
    <property type="entry name" value="Acyl-CoA N-acyltransferases (Nat)"/>
    <property type="match status" value="1"/>
</dbReference>
<gene>
    <name evidence="2" type="ORF">FJQ55_12835</name>
</gene>
<organism evidence="2 3">
    <name type="scientific">Rhizobium glycinendophyticum</name>
    <dbReference type="NCBI Taxonomy" id="2589807"/>
    <lineage>
        <taxon>Bacteria</taxon>
        <taxon>Pseudomonadati</taxon>
        <taxon>Pseudomonadota</taxon>
        <taxon>Alphaproteobacteria</taxon>
        <taxon>Hyphomicrobiales</taxon>
        <taxon>Rhizobiaceae</taxon>
        <taxon>Rhizobium/Agrobacterium group</taxon>
        <taxon>Rhizobium</taxon>
    </lineage>
</organism>
<accession>A0A504V3S8</accession>
<keyword evidence="3" id="KW-1185">Reference proteome</keyword>
<comment type="caution">
    <text evidence="2">The sequence shown here is derived from an EMBL/GenBank/DDBJ whole genome shotgun (WGS) entry which is preliminary data.</text>
</comment>
<dbReference type="Pfam" id="PF00583">
    <property type="entry name" value="Acetyltransf_1"/>
    <property type="match status" value="1"/>
</dbReference>
<dbReference type="Gene3D" id="3.40.630.30">
    <property type="match status" value="1"/>
</dbReference>
<sequence>MLFISERLRGQRMAGRLLAMAEKEAKVRGCIGTYIDTVNPVARRTYERAGLECSAGSKILQAATISAG</sequence>
<dbReference type="PROSITE" id="PS51186">
    <property type="entry name" value="GNAT"/>
    <property type="match status" value="1"/>
</dbReference>
<evidence type="ECO:0000259" key="1">
    <source>
        <dbReference type="PROSITE" id="PS51186"/>
    </source>
</evidence>
<evidence type="ECO:0000313" key="3">
    <source>
        <dbReference type="Proteomes" id="UP000316429"/>
    </source>
</evidence>
<dbReference type="InterPro" id="IPR000182">
    <property type="entry name" value="GNAT_dom"/>
</dbReference>
<dbReference type="AlphaFoldDB" id="A0A504V3S8"/>
<proteinExistence type="predicted"/>
<protein>
    <submittedName>
        <fullName evidence="2">GNAT family N-acetyltransferase</fullName>
    </submittedName>
</protein>
<name>A0A504V3S8_9HYPH</name>
<dbReference type="InterPro" id="IPR016181">
    <property type="entry name" value="Acyl_CoA_acyltransferase"/>
</dbReference>
<dbReference type="EMBL" id="VFYP01000001">
    <property type="protein sequence ID" value="TPP12152.1"/>
    <property type="molecule type" value="Genomic_DNA"/>
</dbReference>
<reference evidence="2 3" key="1">
    <citation type="submission" date="2019-06" db="EMBL/GenBank/DDBJ databases">
        <title>Rhizobium sp. CL12 isolated from roots of soybean.</title>
        <authorList>
            <person name="Wang C."/>
        </authorList>
    </citation>
    <scope>NUCLEOTIDE SEQUENCE [LARGE SCALE GENOMIC DNA]</scope>
    <source>
        <strain evidence="2 3">CL12</strain>
    </source>
</reference>
<dbReference type="OrthoDB" id="9787920at2"/>
<dbReference type="GO" id="GO:0016747">
    <property type="term" value="F:acyltransferase activity, transferring groups other than amino-acyl groups"/>
    <property type="evidence" value="ECO:0007669"/>
    <property type="project" value="InterPro"/>
</dbReference>
<keyword evidence="2" id="KW-0808">Transferase</keyword>
<dbReference type="Proteomes" id="UP000316429">
    <property type="component" value="Unassembled WGS sequence"/>
</dbReference>
<feature type="domain" description="N-acetyltransferase" evidence="1">
    <location>
        <begin position="1"/>
        <end position="68"/>
    </location>
</feature>